<feature type="signal peptide" evidence="1">
    <location>
        <begin position="1"/>
        <end position="31"/>
    </location>
</feature>
<gene>
    <name evidence="3" type="ORF">EAS62_17285</name>
</gene>
<evidence type="ECO:0000313" key="3">
    <source>
        <dbReference type="EMBL" id="RXG94239.1"/>
    </source>
</evidence>
<dbReference type="GO" id="GO:0016787">
    <property type="term" value="F:hydrolase activity"/>
    <property type="evidence" value="ECO:0007669"/>
    <property type="project" value="UniProtKB-KW"/>
</dbReference>
<feature type="chain" id="PRO_5047074716" evidence="1">
    <location>
        <begin position="32"/>
        <end position="298"/>
    </location>
</feature>
<dbReference type="Pfam" id="PF00561">
    <property type="entry name" value="Abhydrolase_1"/>
    <property type="match status" value="1"/>
</dbReference>
<keyword evidence="4" id="KW-1185">Reference proteome</keyword>
<dbReference type="SUPFAM" id="SSF53474">
    <property type="entry name" value="alpha/beta-Hydrolases"/>
    <property type="match status" value="1"/>
</dbReference>
<dbReference type="InterPro" id="IPR000073">
    <property type="entry name" value="AB_hydrolase_1"/>
</dbReference>
<dbReference type="Gene3D" id="3.40.50.1820">
    <property type="entry name" value="alpha/beta hydrolase"/>
    <property type="match status" value="1"/>
</dbReference>
<proteinExistence type="predicted"/>
<organism evidence="3 4">
    <name type="scientific">Bradyrhizobium zhanjiangense</name>
    <dbReference type="NCBI Taxonomy" id="1325107"/>
    <lineage>
        <taxon>Bacteria</taxon>
        <taxon>Pseudomonadati</taxon>
        <taxon>Pseudomonadota</taxon>
        <taxon>Alphaproteobacteria</taxon>
        <taxon>Hyphomicrobiales</taxon>
        <taxon>Nitrobacteraceae</taxon>
        <taxon>Bradyrhizobium</taxon>
    </lineage>
</organism>
<evidence type="ECO:0000313" key="4">
    <source>
        <dbReference type="Proteomes" id="UP000289946"/>
    </source>
</evidence>
<keyword evidence="1" id="KW-0732">Signal</keyword>
<dbReference type="PANTHER" id="PTHR46331:SF2">
    <property type="entry name" value="VALACYCLOVIR HYDROLASE"/>
    <property type="match status" value="1"/>
</dbReference>
<name>A0ABY0DMN7_9BRAD</name>
<comment type="caution">
    <text evidence="3">The sequence shown here is derived from an EMBL/GenBank/DDBJ whole genome shotgun (WGS) entry which is preliminary data.</text>
</comment>
<evidence type="ECO:0000259" key="2">
    <source>
        <dbReference type="Pfam" id="PF00561"/>
    </source>
</evidence>
<accession>A0ABY0DMN7</accession>
<feature type="domain" description="AB hydrolase-1" evidence="2">
    <location>
        <begin position="70"/>
        <end position="170"/>
    </location>
</feature>
<reference evidence="3 4" key="1">
    <citation type="submission" date="2018-10" db="EMBL/GenBank/DDBJ databases">
        <title>Bradyrhizobium sp. nov., isolated from effective nodules of peanut in China.</title>
        <authorList>
            <person name="Li Y."/>
        </authorList>
    </citation>
    <scope>NUCLEOTIDE SEQUENCE [LARGE SCALE GENOMIC DNA]</scope>
    <source>
        <strain evidence="3 4">CCBAU 51781</strain>
    </source>
</reference>
<dbReference type="EMBL" id="RDRA01000009">
    <property type="protein sequence ID" value="RXG94239.1"/>
    <property type="molecule type" value="Genomic_DNA"/>
</dbReference>
<dbReference type="PANTHER" id="PTHR46331">
    <property type="entry name" value="VALACYCLOVIR HYDROLASE"/>
    <property type="match status" value="1"/>
</dbReference>
<protein>
    <submittedName>
        <fullName evidence="3">Alpha/beta hydrolase</fullName>
    </submittedName>
</protein>
<evidence type="ECO:0000256" key="1">
    <source>
        <dbReference type="SAM" id="SignalP"/>
    </source>
</evidence>
<sequence>MSNGRTGRRIMKFRHLVTALLVMVSIGAARAAPQWLSLPPTPTLPKAAHSGLAPINGVKIWYAVFGRGQPVLLLHGGLANANYWGHQVRALQRHYQVIVMESRGHGRSSRNQEPYGYDLMASDVVGLLDHLKIRKAAIVGWSDGAIIGLDIAMKHPERLSKLFAFAANSDPSGVADIASSDVFNAYIARTGEEYKRLSPTPTEYKSFVADITKMWESQPKWTASDLASIKAPTWIVDGDHDEAIKRENTEFMAANIPGAGLLLQPEVSHFSFLQDPEQFNEDVLQFLARGGGPRASPK</sequence>
<dbReference type="Proteomes" id="UP000289946">
    <property type="component" value="Unassembled WGS sequence"/>
</dbReference>
<dbReference type="InterPro" id="IPR029058">
    <property type="entry name" value="AB_hydrolase_fold"/>
</dbReference>
<keyword evidence="3" id="KW-0378">Hydrolase</keyword>